<evidence type="ECO:0000313" key="2">
    <source>
        <dbReference type="Proteomes" id="UP001206483"/>
    </source>
</evidence>
<name>A0ABT1J9K4_9ACTN</name>
<sequence>MARRITPAALAKAADLNRIWVNKAVERGFVNTDALDGEDVIVLRVLALADQIVWPGERRSRSATRDVAIWQSVVVGATRDALTDPGLGPNTLLWLMPNDVRISRSMAEALVILTEIGPLCAVRIPIGDWVSELPEGFDLPAIPTPPTAGRP</sequence>
<gene>
    <name evidence="1" type="ORF">FHR36_007331</name>
</gene>
<organism evidence="1 2">
    <name type="scientific">Kitasatospora paracochleata</name>
    <dbReference type="NCBI Taxonomy" id="58354"/>
    <lineage>
        <taxon>Bacteria</taxon>
        <taxon>Bacillati</taxon>
        <taxon>Actinomycetota</taxon>
        <taxon>Actinomycetes</taxon>
        <taxon>Kitasatosporales</taxon>
        <taxon>Streptomycetaceae</taxon>
        <taxon>Kitasatospora</taxon>
    </lineage>
</organism>
<accession>A0ABT1J9K4</accession>
<keyword evidence="2" id="KW-1185">Reference proteome</keyword>
<dbReference type="EMBL" id="JAMZDX010000008">
    <property type="protein sequence ID" value="MCP2314132.1"/>
    <property type="molecule type" value="Genomic_DNA"/>
</dbReference>
<dbReference type="Proteomes" id="UP001206483">
    <property type="component" value="Unassembled WGS sequence"/>
</dbReference>
<evidence type="ECO:0000313" key="1">
    <source>
        <dbReference type="EMBL" id="MCP2314132.1"/>
    </source>
</evidence>
<dbReference type="RefSeq" id="WP_253804470.1">
    <property type="nucleotide sequence ID" value="NZ_BAAAUB010000007.1"/>
</dbReference>
<reference evidence="1 2" key="1">
    <citation type="submission" date="2022-06" db="EMBL/GenBank/DDBJ databases">
        <title>Sequencing the genomes of 1000 actinobacteria strains.</title>
        <authorList>
            <person name="Klenk H.-P."/>
        </authorList>
    </citation>
    <scope>NUCLEOTIDE SEQUENCE [LARGE SCALE GENOMIC DNA]</scope>
    <source>
        <strain evidence="1 2">DSM 41656</strain>
    </source>
</reference>
<proteinExistence type="predicted"/>
<comment type="caution">
    <text evidence="1">The sequence shown here is derived from an EMBL/GenBank/DDBJ whole genome shotgun (WGS) entry which is preliminary data.</text>
</comment>
<protein>
    <submittedName>
        <fullName evidence="1">Uncharacterized protein</fullName>
    </submittedName>
</protein>